<evidence type="ECO:0008006" key="4">
    <source>
        <dbReference type="Google" id="ProtNLM"/>
    </source>
</evidence>
<protein>
    <recommendedName>
        <fullName evidence="4">Secreted protein</fullName>
    </recommendedName>
</protein>
<accession>A0A9W4MLA5</accession>
<dbReference type="Proteomes" id="UP001153618">
    <property type="component" value="Unassembled WGS sequence"/>
</dbReference>
<sequence>MVRSHSPGINTCSSLLSLLSSFSLLTAFGLGQGRTSTCVLAVGFPPLSCKTSIQQDVVLWRIPMGTHA</sequence>
<feature type="signal peptide" evidence="1">
    <location>
        <begin position="1"/>
        <end position="33"/>
    </location>
</feature>
<evidence type="ECO:0000313" key="2">
    <source>
        <dbReference type="EMBL" id="CAG7949516.1"/>
    </source>
</evidence>
<feature type="chain" id="PRO_5040741567" description="Secreted protein" evidence="1">
    <location>
        <begin position="34"/>
        <end position="68"/>
    </location>
</feature>
<dbReference type="AlphaFoldDB" id="A0A9W4MLA5"/>
<dbReference type="EMBL" id="CAJVOS010000007">
    <property type="protein sequence ID" value="CAG7949516.1"/>
    <property type="molecule type" value="Genomic_DNA"/>
</dbReference>
<comment type="caution">
    <text evidence="2">The sequence shown here is derived from an EMBL/GenBank/DDBJ whole genome shotgun (WGS) entry which is preliminary data.</text>
</comment>
<reference evidence="2" key="1">
    <citation type="submission" date="2021-07" db="EMBL/GenBank/DDBJ databases">
        <authorList>
            <person name="Branca A.L. A."/>
        </authorList>
    </citation>
    <scope>NUCLEOTIDE SEQUENCE</scope>
</reference>
<keyword evidence="3" id="KW-1185">Reference proteome</keyword>
<keyword evidence="1" id="KW-0732">Signal</keyword>
<gene>
    <name evidence="2" type="ORF">POLS_LOCUS405</name>
</gene>
<evidence type="ECO:0000256" key="1">
    <source>
        <dbReference type="SAM" id="SignalP"/>
    </source>
</evidence>
<proteinExistence type="predicted"/>
<name>A0A9W4MLA5_PENOL</name>
<organism evidence="2 3">
    <name type="scientific">Penicillium olsonii</name>
    <dbReference type="NCBI Taxonomy" id="99116"/>
    <lineage>
        <taxon>Eukaryota</taxon>
        <taxon>Fungi</taxon>
        <taxon>Dikarya</taxon>
        <taxon>Ascomycota</taxon>
        <taxon>Pezizomycotina</taxon>
        <taxon>Eurotiomycetes</taxon>
        <taxon>Eurotiomycetidae</taxon>
        <taxon>Eurotiales</taxon>
        <taxon>Aspergillaceae</taxon>
        <taxon>Penicillium</taxon>
    </lineage>
</organism>
<evidence type="ECO:0000313" key="3">
    <source>
        <dbReference type="Proteomes" id="UP001153618"/>
    </source>
</evidence>